<feature type="region of interest" description="Disordered" evidence="17">
    <location>
        <begin position="877"/>
        <end position="954"/>
    </location>
</feature>
<dbReference type="Proteomes" id="UP000317650">
    <property type="component" value="Chromosome 6"/>
</dbReference>
<dbReference type="GO" id="GO:0015276">
    <property type="term" value="F:ligand-gated monoatomic ion channel activity"/>
    <property type="evidence" value="ECO:0007669"/>
    <property type="project" value="InterPro"/>
</dbReference>
<dbReference type="STRING" id="52838.A0A4S8IKA6"/>
<dbReference type="PANTHER" id="PTHR34836">
    <property type="entry name" value="OS06G0188250 PROTEIN"/>
    <property type="match status" value="1"/>
</dbReference>
<dbReference type="SUPFAM" id="SSF53850">
    <property type="entry name" value="Periplasmic binding protein-like II"/>
    <property type="match status" value="1"/>
</dbReference>
<keyword evidence="11" id="KW-0325">Glycoprotein</keyword>
<keyword evidence="8 15" id="KW-0406">Ion transport</keyword>
<dbReference type="FunFam" id="1.10.287.70:FF:000037">
    <property type="entry name" value="Glutamate receptor"/>
    <property type="match status" value="1"/>
</dbReference>
<evidence type="ECO:0000256" key="8">
    <source>
        <dbReference type="ARBA" id="ARBA00023065"/>
    </source>
</evidence>
<dbReference type="InterPro" id="IPR001320">
    <property type="entry name" value="Iontro_rcpt_C"/>
</dbReference>
<comment type="caution">
    <text evidence="21">The sequence shown here is derived from an EMBL/GenBank/DDBJ whole genome shotgun (WGS) entry which is preliminary data.</text>
</comment>
<dbReference type="FunFam" id="3.40.50.2300:FF:000188">
    <property type="entry name" value="Glutamate receptor"/>
    <property type="match status" value="1"/>
</dbReference>
<keyword evidence="13 15" id="KW-0407">Ion channel</keyword>
<evidence type="ECO:0000256" key="9">
    <source>
        <dbReference type="ARBA" id="ARBA00023136"/>
    </source>
</evidence>
<dbReference type="FunFam" id="3.40.190.10:FF:000103">
    <property type="entry name" value="Glutamate receptor"/>
    <property type="match status" value="1"/>
</dbReference>
<keyword evidence="4 15" id="KW-0813">Transport</keyword>
<evidence type="ECO:0000256" key="4">
    <source>
        <dbReference type="ARBA" id="ARBA00022448"/>
    </source>
</evidence>
<dbReference type="Pfam" id="PF00060">
    <property type="entry name" value="Lig_chan"/>
    <property type="match status" value="1"/>
</dbReference>
<evidence type="ECO:0000256" key="11">
    <source>
        <dbReference type="ARBA" id="ARBA00023180"/>
    </source>
</evidence>
<evidence type="ECO:0000256" key="10">
    <source>
        <dbReference type="ARBA" id="ARBA00023170"/>
    </source>
</evidence>
<evidence type="ECO:0000256" key="16">
    <source>
        <dbReference type="PIRSR" id="PIRSR037090-50"/>
    </source>
</evidence>
<evidence type="ECO:0000313" key="21">
    <source>
        <dbReference type="EMBL" id="THU48843.1"/>
    </source>
</evidence>
<name>A0A4S8IKA6_MUSBA</name>
<dbReference type="Pfam" id="PF10613">
    <property type="entry name" value="Lig_chan-Glu_bd"/>
    <property type="match status" value="1"/>
</dbReference>
<dbReference type="InterPro" id="IPR015683">
    <property type="entry name" value="Ionotropic_Glu_rcpt"/>
</dbReference>
<protein>
    <recommendedName>
        <fullName evidence="15">Glutamate receptor</fullName>
    </recommendedName>
</protein>
<feature type="transmembrane region" description="Helical" evidence="18">
    <location>
        <begin position="821"/>
        <end position="845"/>
    </location>
</feature>
<comment type="subcellular location">
    <subcellularLocation>
        <location evidence="1">Membrane</location>
        <topology evidence="1">Multi-pass membrane protein</topology>
    </subcellularLocation>
</comment>
<comment type="function">
    <text evidence="14">Glutamate-gated receptor that probably acts as a non-selective cation channel. May be involved in light-signal transduction and calcium homeostasis via the regulation of calcium influx into cells.</text>
</comment>
<dbReference type="InterPro" id="IPR017103">
    <property type="entry name" value="Iontropic_Glu_rcpt_pln"/>
</dbReference>
<keyword evidence="12 15" id="KW-1071">Ligand-gated ion channel</keyword>
<proteinExistence type="inferred from homology"/>
<dbReference type="SUPFAM" id="SSF53822">
    <property type="entry name" value="Periplasmic binding protein-like I"/>
    <property type="match status" value="1"/>
</dbReference>
<feature type="transmembrane region" description="Helical" evidence="18">
    <location>
        <begin position="642"/>
        <end position="661"/>
    </location>
</feature>
<dbReference type="Gene3D" id="1.10.287.70">
    <property type="match status" value="1"/>
</dbReference>
<dbReference type="Gene3D" id="3.40.50.2300">
    <property type="match status" value="3"/>
</dbReference>
<evidence type="ECO:0000256" key="2">
    <source>
        <dbReference type="ARBA" id="ARBA00008685"/>
    </source>
</evidence>
<evidence type="ECO:0000256" key="15">
    <source>
        <dbReference type="PIRNR" id="PIRNR037090"/>
    </source>
</evidence>
<comment type="subunit">
    <text evidence="3">May form heteromers.</text>
</comment>
<keyword evidence="9 15" id="KW-0472">Membrane</keyword>
<evidence type="ECO:0000256" key="5">
    <source>
        <dbReference type="ARBA" id="ARBA00022692"/>
    </source>
</evidence>
<evidence type="ECO:0000256" key="6">
    <source>
        <dbReference type="ARBA" id="ARBA00022729"/>
    </source>
</evidence>
<feature type="signal peptide" evidence="19">
    <location>
        <begin position="1"/>
        <end position="26"/>
    </location>
</feature>
<dbReference type="InterPro" id="IPR019594">
    <property type="entry name" value="Glu/Gly-bd"/>
</dbReference>
<evidence type="ECO:0000256" key="18">
    <source>
        <dbReference type="SAM" id="Phobius"/>
    </source>
</evidence>
<dbReference type="SMART" id="SM00079">
    <property type="entry name" value="PBPe"/>
    <property type="match status" value="1"/>
</dbReference>
<dbReference type="PIRSF" id="PIRSF037090">
    <property type="entry name" value="Iontro_Glu-like_rcpt_pln"/>
    <property type="match status" value="1"/>
</dbReference>
<keyword evidence="16" id="KW-1015">Disulfide bond</keyword>
<feature type="transmembrane region" description="Helical" evidence="18">
    <location>
        <begin position="584"/>
        <end position="603"/>
    </location>
</feature>
<comment type="similarity">
    <text evidence="2 15">Belongs to the glutamate-gated ion channel (TC 1.A.10.1) family.</text>
</comment>
<sequence>MRSAFHLRLPSLLPVLLLLLLSSSLSYRPRGALAAQFDVGVILDRKTWIGNISRTCMIMAVEDFYKANPDYTTRLSLHWRDTDNSSIGAASAALDLLKNVRVQAIIGPQTSTQAKFVAILGDKAQVPIISFSATSPTMSSSQNPYFIRTAWNDSSQAQAIASLVEAFGWREVVPVYEDSDYGASIVPHLIDALQEVGADAPNRSMIPLSATTDRRLVLAELHKLNQGRTRVFVVHMSYSLAFRLFSTAQEVGMMGEGYVWITTYGLTDLVDLRGPAAARIMRGALGIRPYVRNTTKLQGFKARWRRRYHQESVNANVTEPTVYGLWAYDTVWSLAMAAEAVRASSSSPFTWSNVTNSSTDLGRLGSSPTGPTLRELILNTTLVDGMSGRFEMVEDGQVLQSRAFEILNVADDGWRRVGFWTPTHGASRHMNKATALRVVEWPGGGTKPPKGWEWPTAGNKLIVGVPVKPGFPQFVTAINSVPDGYCIKVFEAVLSQLPYNVPIQYEIYKDNHGESNGTYDDLIYQVFLQKYDAVVGDVTIRANRSLYVDFTLPFTVSGVSMVVPIRDERRKDAWTFMNPLTPNLWFASGAAFVFTGLVVWFLEHRINVNFNPGRASDQIGTVFYFSFSTLVFAHQEKVLSNLARVVVVIWLFVVLILQSSYTASLTSMLTVQQLQPTVSNVDQLVRDGSKVGYLKDSFMPGLLKRLKFNESQLIAYESPQEYHDALLNGSVAAIVDEIPYLKVFLSQYCDKFTMVETIDKTSGLGFAFPKGSPLVPDVSRAILNVTETNKMKDLENMLYGNTSCPDRDPDMTSSRLTFNSFWGLFLISGATSFSALILHLVFFLYEHRHGLQDGQWRSILGWLATLAKLYSQTDSCADAPEKAKPQDGTATGDIPDSPYLDSGWQTPSSISNHANGYLGSEDDTGTPPEEEETPGREISEQTQGSPSFAEMLRR</sequence>
<dbReference type="InterPro" id="IPR000337">
    <property type="entry name" value="GPCR_3"/>
</dbReference>
<evidence type="ECO:0000256" key="1">
    <source>
        <dbReference type="ARBA" id="ARBA00004141"/>
    </source>
</evidence>
<dbReference type="EMBL" id="PYDT01000009">
    <property type="protein sequence ID" value="THU48843.1"/>
    <property type="molecule type" value="Genomic_DNA"/>
</dbReference>
<keyword evidence="22" id="KW-1185">Reference proteome</keyword>
<dbReference type="CDD" id="cd19990">
    <property type="entry name" value="PBP1_GABAb_receptor_plant"/>
    <property type="match status" value="1"/>
</dbReference>
<evidence type="ECO:0000256" key="14">
    <source>
        <dbReference type="ARBA" id="ARBA00049638"/>
    </source>
</evidence>
<dbReference type="Gene3D" id="3.40.190.10">
    <property type="entry name" value="Periplasmic binding protein-like II"/>
    <property type="match status" value="1"/>
</dbReference>
<evidence type="ECO:0000256" key="17">
    <source>
        <dbReference type="SAM" id="MobiDB-lite"/>
    </source>
</evidence>
<dbReference type="InterPro" id="IPR044440">
    <property type="entry name" value="GABAb_receptor_plant_PBP1"/>
</dbReference>
<keyword evidence="10 15" id="KW-0675">Receptor</keyword>
<evidence type="ECO:0000313" key="22">
    <source>
        <dbReference type="Proteomes" id="UP000317650"/>
    </source>
</evidence>
<evidence type="ECO:0000259" key="20">
    <source>
        <dbReference type="SMART" id="SM00079"/>
    </source>
</evidence>
<feature type="compositionally biased region" description="Acidic residues" evidence="17">
    <location>
        <begin position="920"/>
        <end position="932"/>
    </location>
</feature>
<organism evidence="21 22">
    <name type="scientific">Musa balbisiana</name>
    <name type="common">Banana</name>
    <dbReference type="NCBI Taxonomy" id="52838"/>
    <lineage>
        <taxon>Eukaryota</taxon>
        <taxon>Viridiplantae</taxon>
        <taxon>Streptophyta</taxon>
        <taxon>Embryophyta</taxon>
        <taxon>Tracheophyta</taxon>
        <taxon>Spermatophyta</taxon>
        <taxon>Magnoliopsida</taxon>
        <taxon>Liliopsida</taxon>
        <taxon>Zingiberales</taxon>
        <taxon>Musaceae</taxon>
        <taxon>Musa</taxon>
    </lineage>
</organism>
<reference evidence="21 22" key="1">
    <citation type="journal article" date="2019" name="Nat. Plants">
        <title>Genome sequencing of Musa balbisiana reveals subgenome evolution and function divergence in polyploid bananas.</title>
        <authorList>
            <person name="Yao X."/>
        </authorList>
    </citation>
    <scope>NUCLEOTIDE SEQUENCE [LARGE SCALE GENOMIC DNA]</scope>
    <source>
        <strain evidence="22">cv. DH-PKW</strain>
        <tissue evidence="21">Leaves</tissue>
    </source>
</reference>
<dbReference type="InterPro" id="IPR028082">
    <property type="entry name" value="Peripla_BP_I"/>
</dbReference>
<dbReference type="GO" id="GO:0016020">
    <property type="term" value="C:membrane"/>
    <property type="evidence" value="ECO:0007669"/>
    <property type="project" value="UniProtKB-SubCell"/>
</dbReference>
<evidence type="ECO:0000256" key="19">
    <source>
        <dbReference type="SAM" id="SignalP"/>
    </source>
</evidence>
<dbReference type="PANTHER" id="PTHR34836:SF1">
    <property type="entry name" value="OS09G0428600 PROTEIN"/>
    <property type="match status" value="1"/>
</dbReference>
<feature type="chain" id="PRO_5020996984" description="Glutamate receptor" evidence="19">
    <location>
        <begin position="27"/>
        <end position="954"/>
    </location>
</feature>
<dbReference type="Pfam" id="PF01094">
    <property type="entry name" value="ANF_receptor"/>
    <property type="match status" value="1"/>
</dbReference>
<evidence type="ECO:0000256" key="3">
    <source>
        <dbReference type="ARBA" id="ARBA00011095"/>
    </source>
</evidence>
<dbReference type="InterPro" id="IPR001828">
    <property type="entry name" value="ANF_lig-bd_rcpt"/>
</dbReference>
<accession>A0A4S8IKA6</accession>
<dbReference type="GO" id="GO:0004930">
    <property type="term" value="F:G protein-coupled receptor activity"/>
    <property type="evidence" value="ECO:0007669"/>
    <property type="project" value="InterPro"/>
</dbReference>
<dbReference type="AlphaFoldDB" id="A0A4S8IKA6"/>
<evidence type="ECO:0000256" key="13">
    <source>
        <dbReference type="ARBA" id="ARBA00023303"/>
    </source>
</evidence>
<keyword evidence="7 18" id="KW-1133">Transmembrane helix</keyword>
<gene>
    <name evidence="21" type="ORF">C4D60_Mb06t03260</name>
</gene>
<evidence type="ECO:0000256" key="12">
    <source>
        <dbReference type="ARBA" id="ARBA00023286"/>
    </source>
</evidence>
<keyword evidence="6 19" id="KW-0732">Signal</keyword>
<dbReference type="PRINTS" id="PR00248">
    <property type="entry name" value="GPCRMGR"/>
</dbReference>
<comment type="function">
    <text evidence="15">Glutamate-gated receptor that probably acts as non-selective cation channel.</text>
</comment>
<feature type="disulfide bond" evidence="16">
    <location>
        <begin position="749"/>
        <end position="804"/>
    </location>
</feature>
<evidence type="ECO:0000256" key="7">
    <source>
        <dbReference type="ARBA" id="ARBA00022989"/>
    </source>
</evidence>
<feature type="domain" description="Ionotropic glutamate receptor C-terminal" evidence="20">
    <location>
        <begin position="460"/>
        <end position="801"/>
    </location>
</feature>
<dbReference type="CDD" id="cd13686">
    <property type="entry name" value="GluR_Plant"/>
    <property type="match status" value="1"/>
</dbReference>
<keyword evidence="5 18" id="KW-0812">Transmembrane</keyword>
<feature type="compositionally biased region" description="Polar residues" evidence="17">
    <location>
        <begin position="903"/>
        <end position="914"/>
    </location>
</feature>